<name>A0ABQ9HQM2_9NEOP</name>
<keyword evidence="3" id="KW-1185">Reference proteome</keyword>
<proteinExistence type="predicted"/>
<sequence>MNSPVAKSGMETCDELWELILDTQASDRFTGSQLMTCTNSMFDHYHQVNGALQSPRAEKTKQAINEHFHWPGIDKDLLHYVCACVQCQIHKSCHWDGKEQQWPREPNWPFDTIALNVMWPYSKRPRIQIICDGSLTACGTHNSLHYPIYHPQGNPTKCRNQKIKSQMHLCFEKDHTKLNIHIPWLYSAYGRDSPCLGKLLGIQDRKEPEETPTQHHNRIQGERGEACTRQRFIHSMAHSYLPLLPAGVTARAIGLHACSCSIGRMLPLNPYH</sequence>
<gene>
    <name evidence="2" type="ORF">PR048_012878</name>
</gene>
<accession>A0ABQ9HQM2</accession>
<evidence type="ECO:0000313" key="3">
    <source>
        <dbReference type="Proteomes" id="UP001159363"/>
    </source>
</evidence>
<dbReference type="Proteomes" id="UP001159363">
    <property type="component" value="Chromosome X"/>
</dbReference>
<evidence type="ECO:0000259" key="1">
    <source>
        <dbReference type="Pfam" id="PF17921"/>
    </source>
</evidence>
<dbReference type="EMBL" id="JARBHB010000004">
    <property type="protein sequence ID" value="KAJ8886666.1"/>
    <property type="molecule type" value="Genomic_DNA"/>
</dbReference>
<organism evidence="2 3">
    <name type="scientific">Dryococelus australis</name>
    <dbReference type="NCBI Taxonomy" id="614101"/>
    <lineage>
        <taxon>Eukaryota</taxon>
        <taxon>Metazoa</taxon>
        <taxon>Ecdysozoa</taxon>
        <taxon>Arthropoda</taxon>
        <taxon>Hexapoda</taxon>
        <taxon>Insecta</taxon>
        <taxon>Pterygota</taxon>
        <taxon>Neoptera</taxon>
        <taxon>Polyneoptera</taxon>
        <taxon>Phasmatodea</taxon>
        <taxon>Verophasmatodea</taxon>
        <taxon>Anareolatae</taxon>
        <taxon>Phasmatidae</taxon>
        <taxon>Eurycanthinae</taxon>
        <taxon>Dryococelus</taxon>
    </lineage>
</organism>
<protein>
    <recommendedName>
        <fullName evidence="1">Integrase zinc-binding domain-containing protein</fullName>
    </recommendedName>
</protein>
<feature type="domain" description="Integrase zinc-binding" evidence="1">
    <location>
        <begin position="42"/>
        <end position="92"/>
    </location>
</feature>
<dbReference type="InterPro" id="IPR041588">
    <property type="entry name" value="Integrase_H2C2"/>
</dbReference>
<reference evidence="2 3" key="1">
    <citation type="submission" date="2023-02" db="EMBL/GenBank/DDBJ databases">
        <title>LHISI_Scaffold_Assembly.</title>
        <authorList>
            <person name="Stuart O.P."/>
            <person name="Cleave R."/>
            <person name="Magrath M.J.L."/>
            <person name="Mikheyev A.S."/>
        </authorList>
    </citation>
    <scope>NUCLEOTIDE SEQUENCE [LARGE SCALE GENOMIC DNA]</scope>
    <source>
        <strain evidence="2">Daus_M_001</strain>
        <tissue evidence="2">Leg muscle</tissue>
    </source>
</reference>
<evidence type="ECO:0000313" key="2">
    <source>
        <dbReference type="EMBL" id="KAJ8886666.1"/>
    </source>
</evidence>
<dbReference type="Pfam" id="PF17921">
    <property type="entry name" value="Integrase_H2C2"/>
    <property type="match status" value="1"/>
</dbReference>
<comment type="caution">
    <text evidence="2">The sequence shown here is derived from an EMBL/GenBank/DDBJ whole genome shotgun (WGS) entry which is preliminary data.</text>
</comment>
<dbReference type="Gene3D" id="1.10.340.70">
    <property type="match status" value="1"/>
</dbReference>